<evidence type="ECO:0000256" key="11">
    <source>
        <dbReference type="ARBA" id="ARBA00022968"/>
    </source>
</evidence>
<keyword evidence="7" id="KW-0812">Transmembrane</keyword>
<dbReference type="InterPro" id="IPR011009">
    <property type="entry name" value="Kinase-like_dom_sf"/>
</dbReference>
<dbReference type="InterPro" id="IPR029044">
    <property type="entry name" value="Nucleotide-diphossugar_trans"/>
</dbReference>
<dbReference type="SMART" id="SM00220">
    <property type="entry name" value="S_TKc"/>
    <property type="match status" value="1"/>
</dbReference>
<dbReference type="OrthoDB" id="4062651at2759"/>
<keyword evidence="11" id="KW-0735">Signal-anchor</keyword>
<keyword evidence="15" id="KW-0464">Manganese</keyword>
<keyword evidence="19" id="KW-1185">Reference proteome</keyword>
<dbReference type="GO" id="GO:0000139">
    <property type="term" value="C:Golgi membrane"/>
    <property type="evidence" value="ECO:0007669"/>
    <property type="project" value="UniProtKB-SubCell"/>
</dbReference>
<evidence type="ECO:0000256" key="13">
    <source>
        <dbReference type="ARBA" id="ARBA00023034"/>
    </source>
</evidence>
<evidence type="ECO:0000256" key="6">
    <source>
        <dbReference type="ARBA" id="ARBA00022679"/>
    </source>
</evidence>
<dbReference type="STRING" id="478820.A0A196S8M7"/>
<proteinExistence type="inferred from homology"/>
<evidence type="ECO:0000256" key="4">
    <source>
        <dbReference type="ARBA" id="ARBA00006492"/>
    </source>
</evidence>
<dbReference type="InterPro" id="IPR017441">
    <property type="entry name" value="Protein_kinase_ATP_BS"/>
</dbReference>
<keyword evidence="10 16" id="KW-0067">ATP-binding</keyword>
<evidence type="ECO:0000256" key="15">
    <source>
        <dbReference type="ARBA" id="ARBA00023211"/>
    </source>
</evidence>
<comment type="pathway">
    <text evidence="3">Protein modification; protein glycosylation.</text>
</comment>
<dbReference type="InterPro" id="IPR008271">
    <property type="entry name" value="Ser/Thr_kinase_AS"/>
</dbReference>
<evidence type="ECO:0000259" key="17">
    <source>
        <dbReference type="PROSITE" id="PS50011"/>
    </source>
</evidence>
<evidence type="ECO:0000256" key="16">
    <source>
        <dbReference type="PROSITE-ProRule" id="PRU10141"/>
    </source>
</evidence>
<dbReference type="InterPro" id="IPR000719">
    <property type="entry name" value="Prot_kinase_dom"/>
</dbReference>
<keyword evidence="9 16" id="KW-0547">Nucleotide-binding</keyword>
<dbReference type="AlphaFoldDB" id="A0A196S8M7"/>
<keyword evidence="8" id="KW-0479">Metal-binding</keyword>
<reference evidence="18 19" key="1">
    <citation type="submission" date="2016-05" db="EMBL/GenBank/DDBJ databases">
        <title>Nuclear genome of Blastocystis sp. subtype 1 NandII.</title>
        <authorList>
            <person name="Gentekaki E."/>
            <person name="Curtis B."/>
            <person name="Stairs C."/>
            <person name="Eme L."/>
            <person name="Herman E."/>
            <person name="Klimes V."/>
            <person name="Arias M.C."/>
            <person name="Elias M."/>
            <person name="Hilliou F."/>
            <person name="Klute M."/>
            <person name="Malik S.-B."/>
            <person name="Pightling A."/>
            <person name="Rachubinski R."/>
            <person name="Salas D."/>
            <person name="Schlacht A."/>
            <person name="Suga H."/>
            <person name="Archibald J."/>
            <person name="Ball S.G."/>
            <person name="Clark G."/>
            <person name="Dacks J."/>
            <person name="Van Der Giezen M."/>
            <person name="Tsaousis A."/>
            <person name="Roger A."/>
        </authorList>
    </citation>
    <scope>NUCLEOTIDE SEQUENCE [LARGE SCALE GENOMIC DNA]</scope>
    <source>
        <strain evidence="19">ATCC 50177 / NandII</strain>
    </source>
</reference>
<comment type="cofactor">
    <cofactor evidence="1">
        <name>Mn(2+)</name>
        <dbReference type="ChEBI" id="CHEBI:29035"/>
    </cofactor>
</comment>
<feature type="binding site" evidence="16">
    <location>
        <position position="315"/>
    </location>
    <ligand>
        <name>ATP</name>
        <dbReference type="ChEBI" id="CHEBI:30616"/>
    </ligand>
</feature>
<keyword evidence="13" id="KW-0333">Golgi apparatus</keyword>
<dbReference type="PROSITE" id="PS50011">
    <property type="entry name" value="PROTEIN_KINASE_DOM"/>
    <property type="match status" value="1"/>
</dbReference>
<dbReference type="PROSITE" id="PS00108">
    <property type="entry name" value="PROTEIN_KINASE_ST"/>
    <property type="match status" value="1"/>
</dbReference>
<dbReference type="Pfam" id="PF00069">
    <property type="entry name" value="Pkinase"/>
    <property type="match status" value="1"/>
</dbReference>
<evidence type="ECO:0000313" key="19">
    <source>
        <dbReference type="Proteomes" id="UP000078348"/>
    </source>
</evidence>
<dbReference type="GO" id="GO:0008375">
    <property type="term" value="F:acetylglucosaminyltransferase activity"/>
    <property type="evidence" value="ECO:0007669"/>
    <property type="project" value="InterPro"/>
</dbReference>
<accession>A0A196S8M7</accession>
<evidence type="ECO:0000256" key="7">
    <source>
        <dbReference type="ARBA" id="ARBA00022692"/>
    </source>
</evidence>
<evidence type="ECO:0000256" key="8">
    <source>
        <dbReference type="ARBA" id="ARBA00022723"/>
    </source>
</evidence>
<dbReference type="InterPro" id="IPR004139">
    <property type="entry name" value="Glyco_trans_13"/>
</dbReference>
<sequence>MQETWKRLFATFSDCSILFLSKTSDSWSSQLNSYLENEHIEQLIFVTQPVRFALDALEYAAAASYILWNDLSLYCVSLYNDIATTPLSLQPQAVERRDVSAGTAVLLTSSLLRHHLTELADLPFDEWIAFPAVRRARFCLTPEVSRVYPLVRRKLPFVTTEALELCESELFVPFLEMDFRYLYRSNYEKELVKVLSEAVVIQSVTDITEILELNHAIVRSDNIVDTPLLHGWNENSSLEEVYHDIVNQLQGDPFMYEEEEEKSPEIVEEKPVLPAVTDFDPNIPYASLVKGKKLGAGAFATVYEVEYKGMLCAMKEWKRALSEYEQTALDREINIQKALRHPNCTRLYGVSRTDSGLPVLVMEKADGCLIDYTTKKKGPRLSNAEKCRIILEIAQGLEYIHSLNCVHRDIKLDNILMKDGHPKISDFGLSRTVKGDVSMTMTFCGSPAFMAPELIMGKRATNKVDVYSFGCIVNEIITERMCYSDITIRNQTDFFARIRRGLHPTIFPDTPNEVKILLMECYKNYRFRPDMKTIVEMIQMWQPADW</sequence>
<organism evidence="18 19">
    <name type="scientific">Blastocystis sp. subtype 1 (strain ATCC 50177 / NandII)</name>
    <dbReference type="NCBI Taxonomy" id="478820"/>
    <lineage>
        <taxon>Eukaryota</taxon>
        <taxon>Sar</taxon>
        <taxon>Stramenopiles</taxon>
        <taxon>Bigyra</taxon>
        <taxon>Opalozoa</taxon>
        <taxon>Opalinata</taxon>
        <taxon>Blastocystidae</taxon>
        <taxon>Blastocystis</taxon>
    </lineage>
</organism>
<evidence type="ECO:0000256" key="3">
    <source>
        <dbReference type="ARBA" id="ARBA00004922"/>
    </source>
</evidence>
<evidence type="ECO:0000256" key="5">
    <source>
        <dbReference type="ARBA" id="ARBA00022676"/>
    </source>
</evidence>
<dbReference type="SUPFAM" id="SSF56112">
    <property type="entry name" value="Protein kinase-like (PK-like)"/>
    <property type="match status" value="1"/>
</dbReference>
<evidence type="ECO:0000256" key="1">
    <source>
        <dbReference type="ARBA" id="ARBA00001936"/>
    </source>
</evidence>
<keyword evidence="12" id="KW-1133">Transmembrane helix</keyword>
<gene>
    <name evidence="18" type="ORF">AV274_4902</name>
</gene>
<comment type="caution">
    <text evidence="18">The sequence shown here is derived from an EMBL/GenBank/DDBJ whole genome shotgun (WGS) entry which is preliminary data.</text>
</comment>
<evidence type="ECO:0000256" key="14">
    <source>
        <dbReference type="ARBA" id="ARBA00023136"/>
    </source>
</evidence>
<dbReference type="EMBL" id="LXWW01000404">
    <property type="protein sequence ID" value="OAO13400.1"/>
    <property type="molecule type" value="Genomic_DNA"/>
</dbReference>
<evidence type="ECO:0000256" key="9">
    <source>
        <dbReference type="ARBA" id="ARBA00022741"/>
    </source>
</evidence>
<dbReference type="GO" id="GO:0046872">
    <property type="term" value="F:metal ion binding"/>
    <property type="evidence" value="ECO:0007669"/>
    <property type="project" value="UniProtKB-KW"/>
</dbReference>
<keyword evidence="14" id="KW-0472">Membrane</keyword>
<dbReference type="GO" id="GO:0005524">
    <property type="term" value="F:ATP binding"/>
    <property type="evidence" value="ECO:0007669"/>
    <property type="project" value="UniProtKB-UniRule"/>
</dbReference>
<evidence type="ECO:0000256" key="12">
    <source>
        <dbReference type="ARBA" id="ARBA00022989"/>
    </source>
</evidence>
<dbReference type="PROSITE" id="PS00107">
    <property type="entry name" value="PROTEIN_KINASE_ATP"/>
    <property type="match status" value="1"/>
</dbReference>
<dbReference type="PANTHER" id="PTHR44329">
    <property type="entry name" value="SERINE/THREONINE-PROTEIN KINASE TNNI3K-RELATED"/>
    <property type="match status" value="1"/>
</dbReference>
<evidence type="ECO:0000313" key="18">
    <source>
        <dbReference type="EMBL" id="OAO13400.1"/>
    </source>
</evidence>
<dbReference type="InterPro" id="IPR051681">
    <property type="entry name" value="Ser/Thr_Kinases-Pseudokinases"/>
</dbReference>
<feature type="domain" description="Protein kinase" evidence="17">
    <location>
        <begin position="288"/>
        <end position="542"/>
    </location>
</feature>
<comment type="similarity">
    <text evidence="4">Belongs to the glycosyltransferase 13 family.</text>
</comment>
<evidence type="ECO:0000256" key="2">
    <source>
        <dbReference type="ARBA" id="ARBA00004323"/>
    </source>
</evidence>
<dbReference type="Gene3D" id="3.30.200.20">
    <property type="entry name" value="Phosphorylase Kinase, domain 1"/>
    <property type="match status" value="1"/>
</dbReference>
<evidence type="ECO:0000256" key="10">
    <source>
        <dbReference type="ARBA" id="ARBA00022840"/>
    </source>
</evidence>
<dbReference type="Gene3D" id="3.90.550.10">
    <property type="entry name" value="Spore Coat Polysaccharide Biosynthesis Protein SpsA, Chain A"/>
    <property type="match status" value="1"/>
</dbReference>
<dbReference type="Proteomes" id="UP000078348">
    <property type="component" value="Unassembled WGS sequence"/>
</dbReference>
<dbReference type="Pfam" id="PF03071">
    <property type="entry name" value="GNT-I"/>
    <property type="match status" value="1"/>
</dbReference>
<name>A0A196S8M7_BLAHN</name>
<dbReference type="Gene3D" id="1.10.510.10">
    <property type="entry name" value="Transferase(Phosphotransferase) domain 1"/>
    <property type="match status" value="1"/>
</dbReference>
<protein>
    <submittedName>
        <fullName evidence="18">SMAD/FHA domain-containing protein</fullName>
    </submittedName>
</protein>
<keyword evidence="6" id="KW-0808">Transferase</keyword>
<dbReference type="GO" id="GO:0004674">
    <property type="term" value="F:protein serine/threonine kinase activity"/>
    <property type="evidence" value="ECO:0007669"/>
    <property type="project" value="TreeGrafter"/>
</dbReference>
<keyword evidence="5" id="KW-0328">Glycosyltransferase</keyword>
<dbReference type="UniPathway" id="UPA00378"/>
<comment type="subcellular location">
    <subcellularLocation>
        <location evidence="2">Golgi apparatus membrane</location>
        <topology evidence="2">Single-pass type II membrane protein</topology>
    </subcellularLocation>
</comment>